<dbReference type="GO" id="GO:0003700">
    <property type="term" value="F:DNA-binding transcription factor activity"/>
    <property type="evidence" value="ECO:0007669"/>
    <property type="project" value="InterPro"/>
</dbReference>
<reference evidence="6 7" key="1">
    <citation type="submission" date="2022-02" db="EMBL/GenBank/DDBJ databases">
        <title>The genome sequence of Shewanella sp. 3B26.</title>
        <authorList>
            <person name="Du J."/>
        </authorList>
    </citation>
    <scope>NUCLEOTIDE SEQUENCE [LARGE SCALE GENOMIC DNA]</scope>
    <source>
        <strain evidence="6 7">3B26</strain>
    </source>
</reference>
<dbReference type="InterPro" id="IPR005119">
    <property type="entry name" value="LysR_subst-bd"/>
</dbReference>
<dbReference type="FunFam" id="3.40.190.290:FF:000001">
    <property type="entry name" value="Transcriptional regulator, LysR family"/>
    <property type="match status" value="1"/>
</dbReference>
<dbReference type="Pfam" id="PF00126">
    <property type="entry name" value="HTH_1"/>
    <property type="match status" value="1"/>
</dbReference>
<keyword evidence="3" id="KW-0238">DNA-binding</keyword>
<dbReference type="Pfam" id="PF03466">
    <property type="entry name" value="LysR_substrate"/>
    <property type="match status" value="1"/>
</dbReference>
<proteinExistence type="inferred from homology"/>
<dbReference type="Gene3D" id="1.10.10.10">
    <property type="entry name" value="Winged helix-like DNA-binding domain superfamily/Winged helix DNA-binding domain"/>
    <property type="match status" value="1"/>
</dbReference>
<gene>
    <name evidence="6" type="ORF">MJ923_12245</name>
</gene>
<dbReference type="SUPFAM" id="SSF53850">
    <property type="entry name" value="Periplasmic binding protein-like II"/>
    <property type="match status" value="1"/>
</dbReference>
<dbReference type="RefSeq" id="WP_240591345.1">
    <property type="nucleotide sequence ID" value="NZ_JAKUDL010000004.1"/>
</dbReference>
<dbReference type="CDD" id="cd08422">
    <property type="entry name" value="PBP2_CrgA_like"/>
    <property type="match status" value="1"/>
</dbReference>
<dbReference type="PANTHER" id="PTHR30537:SF5">
    <property type="entry name" value="HTH-TYPE TRANSCRIPTIONAL ACTIVATOR TTDR-RELATED"/>
    <property type="match status" value="1"/>
</dbReference>
<dbReference type="Proteomes" id="UP001297581">
    <property type="component" value="Unassembled WGS sequence"/>
</dbReference>
<feature type="domain" description="HTH lysR-type" evidence="5">
    <location>
        <begin position="1"/>
        <end position="58"/>
    </location>
</feature>
<dbReference type="PROSITE" id="PS50931">
    <property type="entry name" value="HTH_LYSR"/>
    <property type="match status" value="1"/>
</dbReference>
<evidence type="ECO:0000256" key="2">
    <source>
        <dbReference type="ARBA" id="ARBA00023015"/>
    </source>
</evidence>
<accession>A0AAJ1F0D1</accession>
<keyword evidence="7" id="KW-1185">Reference proteome</keyword>
<keyword evidence="4" id="KW-0804">Transcription</keyword>
<dbReference type="GO" id="GO:0003677">
    <property type="term" value="F:DNA binding"/>
    <property type="evidence" value="ECO:0007669"/>
    <property type="project" value="UniProtKB-KW"/>
</dbReference>
<dbReference type="PANTHER" id="PTHR30537">
    <property type="entry name" value="HTH-TYPE TRANSCRIPTIONAL REGULATOR"/>
    <property type="match status" value="1"/>
</dbReference>
<dbReference type="InterPro" id="IPR058163">
    <property type="entry name" value="LysR-type_TF_proteobact-type"/>
</dbReference>
<dbReference type="InterPro" id="IPR000847">
    <property type="entry name" value="LysR_HTH_N"/>
</dbReference>
<dbReference type="FunFam" id="1.10.10.10:FF:000001">
    <property type="entry name" value="LysR family transcriptional regulator"/>
    <property type="match status" value="1"/>
</dbReference>
<keyword evidence="2" id="KW-0805">Transcription regulation</keyword>
<sequence>MNPEHLKLFVRVASRQNISQAGEELGLSPAVASAHLTRLEQDLGIRLLHRTTRHVSLTEEGRLFLPHAEDVLATMEAAKAAVGVGHSAPSGQLRLTASASFGRQHLGPVIVAFMKTYPQISVDFCLSDTIVDLVEGGFDVAVRNAPLKDSTLIARRLARDKRILCAAPAYLEARGVPQTPNDLQHHDVINLRGRDSWRFTTPSGIVQVKTHGRLKTDNGEAMRDACVAGLGLTINSTWNVYHQLMSGELVEVLADYPLASEAGIWALYPSSRQLSPKVRVFIDFLTDWFGETPYWDKVLEE</sequence>
<comment type="caution">
    <text evidence="6">The sequence shown here is derived from an EMBL/GenBank/DDBJ whole genome shotgun (WGS) entry which is preliminary data.</text>
</comment>
<evidence type="ECO:0000256" key="1">
    <source>
        <dbReference type="ARBA" id="ARBA00009437"/>
    </source>
</evidence>
<evidence type="ECO:0000313" key="6">
    <source>
        <dbReference type="EMBL" id="MCH4295071.1"/>
    </source>
</evidence>
<evidence type="ECO:0000259" key="5">
    <source>
        <dbReference type="PROSITE" id="PS50931"/>
    </source>
</evidence>
<protein>
    <submittedName>
        <fullName evidence="6">LysR family transcriptional regulator</fullName>
    </submittedName>
</protein>
<comment type="similarity">
    <text evidence="1">Belongs to the LysR transcriptional regulatory family.</text>
</comment>
<dbReference type="InterPro" id="IPR036390">
    <property type="entry name" value="WH_DNA-bd_sf"/>
</dbReference>
<dbReference type="AlphaFoldDB" id="A0AAJ1F0D1"/>
<evidence type="ECO:0000256" key="3">
    <source>
        <dbReference type="ARBA" id="ARBA00023125"/>
    </source>
</evidence>
<dbReference type="EMBL" id="JAKUDL010000004">
    <property type="protein sequence ID" value="MCH4295071.1"/>
    <property type="molecule type" value="Genomic_DNA"/>
</dbReference>
<name>A0AAJ1F0D1_9GAMM</name>
<dbReference type="InterPro" id="IPR036388">
    <property type="entry name" value="WH-like_DNA-bd_sf"/>
</dbReference>
<evidence type="ECO:0000313" key="7">
    <source>
        <dbReference type="Proteomes" id="UP001297581"/>
    </source>
</evidence>
<organism evidence="6 7">
    <name type="scientific">Shewanella zhuhaiensis</name>
    <dbReference type="NCBI Taxonomy" id="2919576"/>
    <lineage>
        <taxon>Bacteria</taxon>
        <taxon>Pseudomonadati</taxon>
        <taxon>Pseudomonadota</taxon>
        <taxon>Gammaproteobacteria</taxon>
        <taxon>Alteromonadales</taxon>
        <taxon>Shewanellaceae</taxon>
        <taxon>Shewanella</taxon>
    </lineage>
</organism>
<dbReference type="SUPFAM" id="SSF46785">
    <property type="entry name" value="Winged helix' DNA-binding domain"/>
    <property type="match status" value="1"/>
</dbReference>
<dbReference type="Gene3D" id="3.40.190.290">
    <property type="match status" value="1"/>
</dbReference>
<evidence type="ECO:0000256" key="4">
    <source>
        <dbReference type="ARBA" id="ARBA00023163"/>
    </source>
</evidence>